<dbReference type="RefSeq" id="WP_091907689.1">
    <property type="nucleotide sequence ID" value="NZ_FNLO01000005.1"/>
</dbReference>
<dbReference type="OrthoDB" id="8778662at2"/>
<dbReference type="STRING" id="1770053.SAMN05216551_105146"/>
<keyword evidence="2" id="KW-1185">Reference proteome</keyword>
<gene>
    <name evidence="1" type="ORF">SAMN05216551_105146</name>
</gene>
<protein>
    <recommendedName>
        <fullName evidence="3">DUF3717 domain-containing protein</fullName>
    </recommendedName>
</protein>
<dbReference type="AlphaFoldDB" id="A0A1H2PR41"/>
<dbReference type="EMBL" id="FNLO01000005">
    <property type="protein sequence ID" value="SDV48507.1"/>
    <property type="molecule type" value="Genomic_DNA"/>
</dbReference>
<organism evidence="1 2">
    <name type="scientific">Chitinasiproducens palmae</name>
    <dbReference type="NCBI Taxonomy" id="1770053"/>
    <lineage>
        <taxon>Bacteria</taxon>
        <taxon>Pseudomonadati</taxon>
        <taxon>Pseudomonadota</taxon>
        <taxon>Betaproteobacteria</taxon>
        <taxon>Burkholderiales</taxon>
        <taxon>Burkholderiaceae</taxon>
        <taxon>Chitinasiproducens</taxon>
    </lineage>
</organism>
<reference evidence="2" key="1">
    <citation type="submission" date="2016-09" db="EMBL/GenBank/DDBJ databases">
        <authorList>
            <person name="Varghese N."/>
            <person name="Submissions S."/>
        </authorList>
    </citation>
    <scope>NUCLEOTIDE SEQUENCE [LARGE SCALE GENOMIC DNA]</scope>
    <source>
        <strain evidence="2">JS23</strain>
    </source>
</reference>
<dbReference type="InterPro" id="IPR022191">
    <property type="entry name" value="DUF3717"/>
</dbReference>
<sequence>MPTITITDIEAAINFWRQRSPSVGDEMRLCAPAGDLARCYALMIVNGWEAVSADQLEPAAHQAWQGYLSATQGKSKDGPAAG</sequence>
<evidence type="ECO:0000313" key="1">
    <source>
        <dbReference type="EMBL" id="SDV48507.1"/>
    </source>
</evidence>
<dbReference type="Proteomes" id="UP000243719">
    <property type="component" value="Unassembled WGS sequence"/>
</dbReference>
<name>A0A1H2PR41_9BURK</name>
<evidence type="ECO:0000313" key="2">
    <source>
        <dbReference type="Proteomes" id="UP000243719"/>
    </source>
</evidence>
<accession>A0A1H2PR41</accession>
<dbReference type="Pfam" id="PF12512">
    <property type="entry name" value="DUF3717"/>
    <property type="match status" value="1"/>
</dbReference>
<proteinExistence type="predicted"/>
<evidence type="ECO:0008006" key="3">
    <source>
        <dbReference type="Google" id="ProtNLM"/>
    </source>
</evidence>